<keyword evidence="2" id="KW-1185">Reference proteome</keyword>
<evidence type="ECO:0000313" key="1">
    <source>
        <dbReference type="EMBL" id="SDM87702.1"/>
    </source>
</evidence>
<sequence length="193" mass="21279">MEFTHPPATAAWLHQDSRQGFEVAFFRLTDDGRRIDGYAAVAEDGDAFAVEYDIELDPDWRTRTARVRGRSPSGSRTVLLESDGSGHWAVDGRRAPYLDGCFDVDLEASAMTNALPVRRMALPQGTRASAPAAWVRALDLTVERLEQSYTRTTDRGTHTCYDYTAPAFGFSSRIVCDESGLPLEYPGIAVRAG</sequence>
<dbReference type="Proteomes" id="UP000199063">
    <property type="component" value="Unassembled WGS sequence"/>
</dbReference>
<organism evidence="1 2">
    <name type="scientific">Streptomyces wuyuanensis</name>
    <dbReference type="NCBI Taxonomy" id="1196353"/>
    <lineage>
        <taxon>Bacteria</taxon>
        <taxon>Bacillati</taxon>
        <taxon>Actinomycetota</taxon>
        <taxon>Actinomycetes</taxon>
        <taxon>Kitasatosporales</taxon>
        <taxon>Streptomycetaceae</taxon>
        <taxon>Streptomyces</taxon>
    </lineage>
</organism>
<dbReference type="RefSeq" id="WP_093657318.1">
    <property type="nucleotide sequence ID" value="NZ_FNHI01000014.1"/>
</dbReference>
<dbReference type="STRING" id="1196353.SAMN05444921_114190"/>
<dbReference type="EMBL" id="FNHI01000014">
    <property type="protein sequence ID" value="SDM87702.1"/>
    <property type="molecule type" value="Genomic_DNA"/>
</dbReference>
<dbReference type="OrthoDB" id="7347529at2"/>
<evidence type="ECO:0008006" key="3">
    <source>
        <dbReference type="Google" id="ProtNLM"/>
    </source>
</evidence>
<reference evidence="2" key="1">
    <citation type="submission" date="2016-10" db="EMBL/GenBank/DDBJ databases">
        <authorList>
            <person name="Varghese N."/>
            <person name="Submissions S."/>
        </authorList>
    </citation>
    <scope>NUCLEOTIDE SEQUENCE [LARGE SCALE GENOMIC DNA]</scope>
    <source>
        <strain evidence="2">CGMCC 4.7042</strain>
    </source>
</reference>
<evidence type="ECO:0000313" key="2">
    <source>
        <dbReference type="Proteomes" id="UP000199063"/>
    </source>
</evidence>
<dbReference type="InterPro" id="IPR009467">
    <property type="entry name" value="Glycolipid-bd_prot_put"/>
</dbReference>
<name>A0A1G9WSY8_9ACTN</name>
<gene>
    <name evidence="1" type="ORF">SAMN05444921_114190</name>
</gene>
<dbReference type="SUPFAM" id="SSF159275">
    <property type="entry name" value="PA1994-like"/>
    <property type="match status" value="1"/>
</dbReference>
<dbReference type="GeneID" id="40831605"/>
<dbReference type="AlphaFoldDB" id="A0A1G9WSY8"/>
<protein>
    <recommendedName>
        <fullName evidence="3">Glycolipid-binding</fullName>
    </recommendedName>
</protein>
<proteinExistence type="predicted"/>
<accession>A0A1G9WSY8</accession>
<dbReference type="Pfam" id="PF06475">
    <property type="entry name" value="Glycolipid_bind"/>
    <property type="match status" value="1"/>
</dbReference>